<keyword evidence="3" id="KW-0732">Signal</keyword>
<name>A0A4R6S7V5_9MICO</name>
<dbReference type="Proteomes" id="UP000295601">
    <property type="component" value="Unassembled WGS sequence"/>
</dbReference>
<keyword evidence="2" id="KW-0472">Membrane</keyword>
<dbReference type="Pfam" id="PF20009">
    <property type="entry name" value="GEVED"/>
    <property type="match status" value="1"/>
</dbReference>
<proteinExistence type="predicted"/>
<evidence type="ECO:0000313" key="5">
    <source>
        <dbReference type="EMBL" id="TDP95357.1"/>
    </source>
</evidence>
<feature type="region of interest" description="Disordered" evidence="1">
    <location>
        <begin position="374"/>
        <end position="405"/>
    </location>
</feature>
<keyword evidence="2" id="KW-1133">Transmembrane helix</keyword>
<feature type="signal peptide" evidence="3">
    <location>
        <begin position="1"/>
        <end position="41"/>
    </location>
</feature>
<keyword evidence="6" id="KW-1185">Reference proteome</keyword>
<dbReference type="SUPFAM" id="SSF63829">
    <property type="entry name" value="Calcium-dependent phosphotriesterase"/>
    <property type="match status" value="1"/>
</dbReference>
<keyword evidence="2" id="KW-0812">Transmembrane</keyword>
<dbReference type="InterPro" id="IPR045474">
    <property type="entry name" value="GEVED"/>
</dbReference>
<evidence type="ECO:0000259" key="4">
    <source>
        <dbReference type="Pfam" id="PF20009"/>
    </source>
</evidence>
<evidence type="ECO:0000256" key="3">
    <source>
        <dbReference type="SAM" id="SignalP"/>
    </source>
</evidence>
<feature type="region of interest" description="Disordered" evidence="1">
    <location>
        <begin position="748"/>
        <end position="850"/>
    </location>
</feature>
<evidence type="ECO:0000256" key="2">
    <source>
        <dbReference type="SAM" id="Phobius"/>
    </source>
</evidence>
<feature type="compositionally biased region" description="Basic and acidic residues" evidence="1">
    <location>
        <begin position="391"/>
        <end position="400"/>
    </location>
</feature>
<comment type="caution">
    <text evidence="5">The sequence shown here is derived from an EMBL/GenBank/DDBJ whole genome shotgun (WGS) entry which is preliminary data.</text>
</comment>
<feature type="domain" description="GEVED" evidence="4">
    <location>
        <begin position="433"/>
        <end position="517"/>
    </location>
</feature>
<sequence length="889" mass="89212">MREEGKKLRTKFRSKRSFAKAIGVAIVVPIFALTAAAPAQAAIWDLPSAERAKQLDAKPYFYGSGPVNAASQYSNTQLYQINPNTGLREPVGEPYANGYDGLAYDPVRNVLYAFETSSSGKYTLLIINPETGLVFKKADLSEVWDVSWLRENYIVLGTYNPETQNYVIGSSSRDQGAISIDMSRVDVNPASGETNYGVISDTSISETPNRVGSGGQWDWAVNPKDGRTYYVDNGYVYLQGTSSVDGDWWQLSSNRVLNSDHYNKGVFFDIDGFMYIVSSREWQSARSEVYKYDLSQMVPPTAGTPERTDLQSLQRSKTITGELVSVISAPITDAAGYVVSSDFGDAPDAYATELNSDGPRSYVDARSVTLGTGVTAEADARRPLSADGTESTEHNGRGDTDDSLAAEPTVNETATSLAVSPTVKVGVAQPVTVSAWLDVNGDGVFDVSERKTQRLAASSGEQLVNFNWDFPDGLSASSAAAGADETYLRLRVYDQVVQDPRPLGNYEGFGEVEDYPVLIERNPISNVNASASAAADSNANGAAVAAAMADATSTASAAANADATAAAQAAANADASTSASADATGSAQGAAQAAGNADASSSSNASSASAANADASGAASSAATADSSTSSSSTSSANSTASADSTSSAAGNVNASASAAADSNANGAAVAAAMADATSTASAAANADATAAAQAAANADASTSASADATGSAQGAAQAAGNADASSSSNASSASAANADASGAASSAATADSSTSSSSTSSANSTASADSTSSANSTASADSTSSANSTASADSTSNASGNVNASASGTPNASSAASGTAQASNSSQASSSALSANGSANGEKPATSALASTGADSLPLLGAVLGALAAFALGLFLVAKRRRTQEVAE</sequence>
<gene>
    <name evidence="5" type="ORF">EDF62_0036</name>
</gene>
<accession>A0A4R6S7V5</accession>
<reference evidence="5 6" key="1">
    <citation type="submission" date="2019-03" db="EMBL/GenBank/DDBJ databases">
        <title>Genomic analyses of the natural microbiome of Caenorhabditis elegans.</title>
        <authorList>
            <person name="Samuel B."/>
        </authorList>
    </citation>
    <scope>NUCLEOTIDE SEQUENCE [LARGE SCALE GENOMIC DNA]</scope>
    <source>
        <strain evidence="5 6">JUb18</strain>
    </source>
</reference>
<protein>
    <recommendedName>
        <fullName evidence="4">GEVED domain-containing protein</fullName>
    </recommendedName>
</protein>
<dbReference type="EMBL" id="SNYA01000001">
    <property type="protein sequence ID" value="TDP95357.1"/>
    <property type="molecule type" value="Genomic_DNA"/>
</dbReference>
<feature type="compositionally biased region" description="Low complexity" evidence="1">
    <location>
        <begin position="748"/>
        <end position="841"/>
    </location>
</feature>
<feature type="transmembrane region" description="Helical" evidence="2">
    <location>
        <begin position="858"/>
        <end position="879"/>
    </location>
</feature>
<feature type="region of interest" description="Disordered" evidence="1">
    <location>
        <begin position="622"/>
        <end position="650"/>
    </location>
</feature>
<organism evidence="5 6">
    <name type="scientific">Leucobacter luti</name>
    <dbReference type="NCBI Taxonomy" id="340320"/>
    <lineage>
        <taxon>Bacteria</taxon>
        <taxon>Bacillati</taxon>
        <taxon>Actinomycetota</taxon>
        <taxon>Actinomycetes</taxon>
        <taxon>Micrococcales</taxon>
        <taxon>Microbacteriaceae</taxon>
        <taxon>Leucobacter</taxon>
    </lineage>
</organism>
<feature type="chain" id="PRO_5020496813" description="GEVED domain-containing protein" evidence="3">
    <location>
        <begin position="42"/>
        <end position="889"/>
    </location>
</feature>
<evidence type="ECO:0000256" key="1">
    <source>
        <dbReference type="SAM" id="MobiDB-lite"/>
    </source>
</evidence>
<evidence type="ECO:0000313" key="6">
    <source>
        <dbReference type="Proteomes" id="UP000295601"/>
    </source>
</evidence>
<dbReference type="AlphaFoldDB" id="A0A4R6S7V5"/>